<feature type="domain" description="Flavoprotein" evidence="5">
    <location>
        <begin position="4"/>
        <end position="166"/>
    </location>
</feature>
<comment type="catalytic activity">
    <reaction evidence="3 4">
        <text>N-[(R)-4-phosphopantothenoyl]-L-cysteine + H(+) = (R)-4'-phosphopantetheine + CO2</text>
        <dbReference type="Rhea" id="RHEA:16793"/>
        <dbReference type="ChEBI" id="CHEBI:15378"/>
        <dbReference type="ChEBI" id="CHEBI:16526"/>
        <dbReference type="ChEBI" id="CHEBI:59458"/>
        <dbReference type="ChEBI" id="CHEBI:61723"/>
        <dbReference type="EC" id="4.1.1.36"/>
    </reaction>
</comment>
<keyword evidence="3 4" id="KW-0288">FMN</keyword>
<dbReference type="GO" id="GO:0004633">
    <property type="term" value="F:phosphopantothenoylcysteine decarboxylase activity"/>
    <property type="evidence" value="ECO:0007669"/>
    <property type="project" value="UniProtKB-UniRule"/>
</dbReference>
<keyword evidence="8" id="KW-1185">Reference proteome</keyword>
<keyword evidence="1 3" id="KW-0210">Decarboxylase</keyword>
<dbReference type="GO" id="GO:0004632">
    <property type="term" value="F:phosphopantothenate--cysteine ligase activity"/>
    <property type="evidence" value="ECO:0007669"/>
    <property type="project" value="UniProtKB-UniRule"/>
</dbReference>
<dbReference type="GO" id="GO:0010181">
    <property type="term" value="F:FMN binding"/>
    <property type="evidence" value="ECO:0007669"/>
    <property type="project" value="UniProtKB-UniRule"/>
</dbReference>
<dbReference type="Pfam" id="PF04127">
    <property type="entry name" value="DFP"/>
    <property type="match status" value="1"/>
</dbReference>
<dbReference type="HAMAP" id="MF_02225">
    <property type="entry name" value="CoaBC"/>
    <property type="match status" value="1"/>
</dbReference>
<dbReference type="InterPro" id="IPR035929">
    <property type="entry name" value="CoaB-like_sf"/>
</dbReference>
<dbReference type="EC" id="4.1.1.36" evidence="3"/>
<dbReference type="GO" id="GO:0015941">
    <property type="term" value="P:pantothenate catabolic process"/>
    <property type="evidence" value="ECO:0007669"/>
    <property type="project" value="InterPro"/>
</dbReference>
<dbReference type="GO" id="GO:0046872">
    <property type="term" value="F:metal ion binding"/>
    <property type="evidence" value="ECO:0007669"/>
    <property type="project" value="UniProtKB-KW"/>
</dbReference>
<keyword evidence="3 4" id="KW-0285">Flavoprotein</keyword>
<dbReference type="GO" id="GO:0015937">
    <property type="term" value="P:coenzyme A biosynthetic process"/>
    <property type="evidence" value="ECO:0007669"/>
    <property type="project" value="UniProtKB-UniRule"/>
</dbReference>
<comment type="cofactor">
    <cofactor evidence="3">
        <name>Mg(2+)</name>
        <dbReference type="ChEBI" id="CHEBI:18420"/>
    </cofactor>
</comment>
<gene>
    <name evidence="3 7" type="primary">coaBC</name>
    <name evidence="7" type="ORF">NCTC13294_02541</name>
</gene>
<name>A0A381EF64_9GAMM</name>
<feature type="region of interest" description="Phosphopantothenoylcysteine decarboxylase" evidence="3">
    <location>
        <begin position="1"/>
        <end position="184"/>
    </location>
</feature>
<dbReference type="Gene3D" id="3.40.50.1950">
    <property type="entry name" value="Flavin prenyltransferase-like"/>
    <property type="match status" value="1"/>
</dbReference>
<feature type="binding site" evidence="3">
    <location>
        <position position="281"/>
    </location>
    <ligand>
        <name>CTP</name>
        <dbReference type="ChEBI" id="CHEBI:37563"/>
    </ligand>
</feature>
<dbReference type="EMBL" id="UFUW01000001">
    <property type="protein sequence ID" value="SUX25651.1"/>
    <property type="molecule type" value="Genomic_DNA"/>
</dbReference>
<feature type="binding site" evidence="3">
    <location>
        <position position="271"/>
    </location>
    <ligand>
        <name>CTP</name>
        <dbReference type="ChEBI" id="CHEBI:37563"/>
    </ligand>
</feature>
<comment type="pathway">
    <text evidence="3 4">Cofactor biosynthesis; coenzyme A biosynthesis; CoA from (R)-pantothenate: step 2/5.</text>
</comment>
<dbReference type="InterPro" id="IPR003382">
    <property type="entry name" value="Flavoprotein"/>
</dbReference>
<feature type="region of interest" description="Phosphopantothenate--cysteine ligase" evidence="3">
    <location>
        <begin position="185"/>
        <end position="396"/>
    </location>
</feature>
<dbReference type="SUPFAM" id="SSF102645">
    <property type="entry name" value="CoaB-like"/>
    <property type="match status" value="1"/>
</dbReference>
<comment type="similarity">
    <text evidence="3 4">In the N-terminal section; belongs to the HFCD (homo-oligomeric flavin containing Cys decarboxylase) superfamily.</text>
</comment>
<dbReference type="UniPathway" id="UPA00241">
    <property type="reaction ID" value="UER00353"/>
</dbReference>
<keyword evidence="3" id="KW-0479">Metal-binding</keyword>
<dbReference type="NCBIfam" id="TIGR00521">
    <property type="entry name" value="coaBC_dfp"/>
    <property type="match status" value="1"/>
</dbReference>
<comment type="catalytic activity">
    <reaction evidence="3 4">
        <text>(R)-4'-phosphopantothenate + L-cysteine + CTP = N-[(R)-4-phosphopantothenoyl]-L-cysteine + CMP + diphosphate + H(+)</text>
        <dbReference type="Rhea" id="RHEA:19397"/>
        <dbReference type="ChEBI" id="CHEBI:10986"/>
        <dbReference type="ChEBI" id="CHEBI:15378"/>
        <dbReference type="ChEBI" id="CHEBI:33019"/>
        <dbReference type="ChEBI" id="CHEBI:35235"/>
        <dbReference type="ChEBI" id="CHEBI:37563"/>
        <dbReference type="ChEBI" id="CHEBI:59458"/>
        <dbReference type="ChEBI" id="CHEBI:60377"/>
        <dbReference type="EC" id="6.3.2.5"/>
    </reaction>
</comment>
<evidence type="ECO:0000256" key="2">
    <source>
        <dbReference type="ARBA" id="ARBA00023239"/>
    </source>
</evidence>
<evidence type="ECO:0000259" key="6">
    <source>
        <dbReference type="Pfam" id="PF04127"/>
    </source>
</evidence>
<dbReference type="Gene3D" id="3.40.50.10300">
    <property type="entry name" value="CoaB-like"/>
    <property type="match status" value="1"/>
</dbReference>
<sequence>MTQNILIGISGGIAAYKIPHLVRLLKKQGDNVRIVHTAHAAHFISPTTLQAVSGEAVRHDLFDPAAEQGMGHIELARWADAYLIAPATANILGKLAHGIADDLLTTLYLATNAHIYLAPTMNCHMLAHPAVQANLATLAAREKHTVIPSDSGAQACGDIGAGRLPEPETLRDWLTPKRDWQDIHLTVTAGPTREAIDPVRYLSNHSSGKMGYALAAAAARRGAIVTLISGPTALPTPPGVTRINIESAEDLLAAALAHPGDIYLSAAAVADYRVAHPAAQKQKKQGDAPLTLALVQNPDVIATIAALPPETRPYTVGFAAETENLLVYARAKRARKNLDLIIANDVSGDVFGADDNSATLISAEREIPLPRQSKSALAESLLDHIRAAYSQTSKKS</sequence>
<dbReference type="Pfam" id="PF02441">
    <property type="entry name" value="Flavoprotein"/>
    <property type="match status" value="1"/>
</dbReference>
<dbReference type="SUPFAM" id="SSF52507">
    <property type="entry name" value="Homo-oligomeric flavin-containing Cys decarboxylases, HFCD"/>
    <property type="match status" value="1"/>
</dbReference>
<reference evidence="7 8" key="1">
    <citation type="submission" date="2018-06" db="EMBL/GenBank/DDBJ databases">
        <authorList>
            <consortium name="Pathogen Informatics"/>
            <person name="Doyle S."/>
        </authorList>
    </citation>
    <scope>NUCLEOTIDE SEQUENCE [LARGE SCALE GENOMIC DNA]</scope>
    <source>
        <strain evidence="7 8">NCTC13294</strain>
    </source>
</reference>
<dbReference type="EC" id="6.3.2.5" evidence="3"/>
<dbReference type="InterPro" id="IPR005252">
    <property type="entry name" value="CoaBC"/>
</dbReference>
<proteinExistence type="inferred from homology"/>
<organism evidence="7 8">
    <name type="scientific">Cardiobacterium valvarum</name>
    <dbReference type="NCBI Taxonomy" id="194702"/>
    <lineage>
        <taxon>Bacteria</taxon>
        <taxon>Pseudomonadati</taxon>
        <taxon>Pseudomonadota</taxon>
        <taxon>Gammaproteobacteria</taxon>
        <taxon>Cardiobacteriales</taxon>
        <taxon>Cardiobacteriaceae</taxon>
        <taxon>Cardiobacterium</taxon>
    </lineage>
</organism>
<keyword evidence="3 4" id="KW-0436">Ligase</keyword>
<comment type="cofactor">
    <cofactor evidence="3">
        <name>FMN</name>
        <dbReference type="ChEBI" id="CHEBI:58210"/>
    </cofactor>
    <text evidence="3">Binds 1 FMN per subunit.</text>
</comment>
<feature type="binding site" evidence="3">
    <location>
        <position position="336"/>
    </location>
    <ligand>
        <name>CTP</name>
        <dbReference type="ChEBI" id="CHEBI:37563"/>
    </ligand>
</feature>
<comment type="caution">
    <text evidence="3">Lacks conserved residue(s) required for the propagation of feature annotation.</text>
</comment>
<feature type="active site" description="Proton donor" evidence="3">
    <location>
        <position position="156"/>
    </location>
</feature>
<feature type="domain" description="DNA/pantothenate metabolism flavoprotein C-terminal" evidence="6">
    <location>
        <begin position="181"/>
        <end position="387"/>
    </location>
</feature>
<keyword evidence="3" id="KW-0511">Multifunctional enzyme</keyword>
<comment type="function">
    <text evidence="3">Catalyzes two sequential steps in the biosynthesis of coenzyme A. In the first step cysteine is conjugated to 4'-phosphopantothenate to form 4-phosphopantothenoylcysteine. In the second step the latter compound is decarboxylated to form 4'-phosphopantotheine.</text>
</comment>
<dbReference type="AlphaFoldDB" id="A0A381EF64"/>
<dbReference type="RefSeq" id="WP_115612603.1">
    <property type="nucleotide sequence ID" value="NZ_UFUW01000001.1"/>
</dbReference>
<dbReference type="InterPro" id="IPR007085">
    <property type="entry name" value="DNA/pantothenate-metab_flavo_C"/>
</dbReference>
<protein>
    <recommendedName>
        <fullName evidence="3">Coenzyme A biosynthesis bifunctional protein CoaBC</fullName>
    </recommendedName>
    <alternativeName>
        <fullName evidence="3">DNA/pantothenate metabolism flavoprotein</fullName>
    </alternativeName>
    <alternativeName>
        <fullName evidence="3">Phosphopantothenoylcysteine synthetase/decarboxylase</fullName>
        <shortName evidence="3">PPCS-PPCDC</shortName>
    </alternativeName>
    <domain>
        <recommendedName>
            <fullName evidence="3">Phosphopantothenoylcysteine decarboxylase</fullName>
            <shortName evidence="3">PPC decarboxylase</shortName>
            <shortName evidence="3">PPC-DC</shortName>
            <ecNumber evidence="3">4.1.1.36</ecNumber>
        </recommendedName>
        <alternativeName>
            <fullName evidence="3">CoaC</fullName>
        </alternativeName>
    </domain>
    <domain>
        <recommendedName>
            <fullName evidence="3">Phosphopantothenate--cysteine ligase</fullName>
            <ecNumber evidence="3">6.3.2.5</ecNumber>
        </recommendedName>
        <alternativeName>
            <fullName evidence="3">CoaB</fullName>
        </alternativeName>
        <alternativeName>
            <fullName evidence="3">Phosphopantothenoylcysteine synthetase</fullName>
            <shortName evidence="3">PPC synthetase</shortName>
            <shortName evidence="3">PPC-S</shortName>
        </alternativeName>
    </domain>
</protein>
<dbReference type="InterPro" id="IPR036551">
    <property type="entry name" value="Flavin_trans-like"/>
</dbReference>
<evidence type="ECO:0000256" key="4">
    <source>
        <dbReference type="RuleBase" id="RU364078"/>
    </source>
</evidence>
<evidence type="ECO:0000259" key="5">
    <source>
        <dbReference type="Pfam" id="PF02441"/>
    </source>
</evidence>
<feature type="binding site" evidence="3">
    <location>
        <begin position="298"/>
        <end position="301"/>
    </location>
    <ligand>
        <name>CTP</name>
        <dbReference type="ChEBI" id="CHEBI:37563"/>
    </ligand>
</feature>
<evidence type="ECO:0000256" key="3">
    <source>
        <dbReference type="HAMAP-Rule" id="MF_02225"/>
    </source>
</evidence>
<keyword evidence="3" id="KW-0460">Magnesium</keyword>
<dbReference type="OrthoDB" id="9802554at2"/>
<keyword evidence="2 3" id="KW-0456">Lyase</keyword>
<comment type="similarity">
    <text evidence="3 4">In the C-terminal section; belongs to the PPC synthetase family.</text>
</comment>
<evidence type="ECO:0000313" key="7">
    <source>
        <dbReference type="EMBL" id="SUX25651.1"/>
    </source>
</evidence>
<dbReference type="PANTHER" id="PTHR14359:SF6">
    <property type="entry name" value="PHOSPHOPANTOTHENOYLCYSTEINE DECARBOXYLASE"/>
    <property type="match status" value="1"/>
</dbReference>
<accession>A0A381EF64</accession>
<comment type="function">
    <text evidence="4">Catalyzes two steps in the biosynthesis of coenzyme A. In the first step cysteine is conjugated to 4'-phosphopantothenate to form 4-phosphopantothenoylcysteine, in the latter compound is decarboxylated to form 4'-phosphopantotheine.</text>
</comment>
<feature type="binding site" evidence="3">
    <location>
        <position position="332"/>
    </location>
    <ligand>
        <name>CTP</name>
        <dbReference type="ChEBI" id="CHEBI:37563"/>
    </ligand>
</feature>
<dbReference type="GO" id="GO:0071513">
    <property type="term" value="C:phosphopantothenoylcysteine decarboxylase complex"/>
    <property type="evidence" value="ECO:0007669"/>
    <property type="project" value="TreeGrafter"/>
</dbReference>
<dbReference type="PANTHER" id="PTHR14359">
    <property type="entry name" value="HOMO-OLIGOMERIC FLAVIN CONTAINING CYS DECARBOXYLASE FAMILY"/>
    <property type="match status" value="1"/>
</dbReference>
<evidence type="ECO:0000256" key="1">
    <source>
        <dbReference type="ARBA" id="ARBA00022793"/>
    </source>
</evidence>
<evidence type="ECO:0000313" key="8">
    <source>
        <dbReference type="Proteomes" id="UP000254572"/>
    </source>
</evidence>
<dbReference type="Proteomes" id="UP000254572">
    <property type="component" value="Unassembled WGS sequence"/>
</dbReference>
<comment type="pathway">
    <text evidence="3 4">Cofactor biosynthesis; coenzyme A biosynthesis; CoA from (R)-pantothenate: step 3/5.</text>
</comment>
<feature type="binding site" evidence="3">
    <location>
        <position position="318"/>
    </location>
    <ligand>
        <name>CTP</name>
        <dbReference type="ChEBI" id="CHEBI:37563"/>
    </ligand>
</feature>